<dbReference type="HOGENOM" id="CLU_924984_0_0_1"/>
<dbReference type="EMBL" id="AOKY01000612">
    <property type="protein sequence ID" value="KDB21065.1"/>
    <property type="molecule type" value="Genomic_DNA"/>
</dbReference>
<name>A0A059IZN5_TRIIM</name>
<protein>
    <submittedName>
        <fullName evidence="2">Uncharacterized protein</fullName>
    </submittedName>
</protein>
<dbReference type="Proteomes" id="UP000024533">
    <property type="component" value="Unassembled WGS sequence"/>
</dbReference>
<evidence type="ECO:0000256" key="1">
    <source>
        <dbReference type="SAM" id="MobiDB-lite"/>
    </source>
</evidence>
<reference evidence="2 3" key="1">
    <citation type="submission" date="2014-02" db="EMBL/GenBank/DDBJ databases">
        <title>The Genome Sequence of Trichophyton interdigitale MR816.</title>
        <authorList>
            <consortium name="The Broad Institute Genomics Platform"/>
            <person name="Cuomo C.A."/>
            <person name="White T.C."/>
            <person name="Graser Y."/>
            <person name="Martinez-Rossi N."/>
            <person name="Heitman J."/>
            <person name="Young S.K."/>
            <person name="Zeng Q."/>
            <person name="Gargeya S."/>
            <person name="Abouelleil A."/>
            <person name="Alvarado L."/>
            <person name="Chapman S.B."/>
            <person name="Gainer-Dewar J."/>
            <person name="Goldberg J."/>
            <person name="Griggs A."/>
            <person name="Gujja S."/>
            <person name="Hansen M."/>
            <person name="Howarth C."/>
            <person name="Imamovic A."/>
            <person name="Larimer J."/>
            <person name="Martinez D."/>
            <person name="Murphy C."/>
            <person name="Pearson M.D."/>
            <person name="Persinoti G."/>
            <person name="Poon T."/>
            <person name="Priest M."/>
            <person name="Roberts A.D."/>
            <person name="Saif S."/>
            <person name="Shea T.D."/>
            <person name="Sykes S.N."/>
            <person name="Wortman J."/>
            <person name="Nusbaum C."/>
            <person name="Birren B."/>
        </authorList>
    </citation>
    <scope>NUCLEOTIDE SEQUENCE [LARGE SCALE GENOMIC DNA]</scope>
    <source>
        <strain evidence="2 3">MR816</strain>
    </source>
</reference>
<dbReference type="AlphaFoldDB" id="A0A059IZN5"/>
<gene>
    <name evidence="2" type="ORF">H109_06986</name>
</gene>
<keyword evidence="3" id="KW-1185">Reference proteome</keyword>
<feature type="region of interest" description="Disordered" evidence="1">
    <location>
        <begin position="259"/>
        <end position="301"/>
    </location>
</feature>
<organism evidence="2 3">
    <name type="scientific">Trichophyton interdigitale (strain MR816)</name>
    <dbReference type="NCBI Taxonomy" id="1215338"/>
    <lineage>
        <taxon>Eukaryota</taxon>
        <taxon>Fungi</taxon>
        <taxon>Dikarya</taxon>
        <taxon>Ascomycota</taxon>
        <taxon>Pezizomycotina</taxon>
        <taxon>Eurotiomycetes</taxon>
        <taxon>Eurotiomycetidae</taxon>
        <taxon>Onygenales</taxon>
        <taxon>Arthrodermataceae</taxon>
        <taxon>Trichophyton</taxon>
    </lineage>
</organism>
<comment type="caution">
    <text evidence="2">The sequence shown here is derived from an EMBL/GenBank/DDBJ whole genome shotgun (WGS) entry which is preliminary data.</text>
</comment>
<accession>A0A059IZN5</accession>
<evidence type="ECO:0000313" key="3">
    <source>
        <dbReference type="Proteomes" id="UP000024533"/>
    </source>
</evidence>
<feature type="region of interest" description="Disordered" evidence="1">
    <location>
        <begin position="78"/>
        <end position="111"/>
    </location>
</feature>
<sequence length="301" mass="34202">MHTFSVSDFTIVRQCDTHQTSELTLQAINTTISAPGPVFLWKTVHSQQPDKKEKFHKSNYALILSFLLLLSTPSTMFRSKQPQRGAMRSSQPPKRPQPPKKPSYQVNQGGIHAPKSHWPVWKMRYRAEGVSKVLRIEWHHKPKSDASMNETLSVLHEYVSHPCDDIVSFHGRGFKDLKPEFCIVTGDSHPTTKSKTDREPDTDLHLSLHFSSASDRAQRRGHSVHVYVDPITRKHRRKLSAWTSPTPDDENMKAVYDGRTEWPPETNASDCRWAPGHEPCPPPSTEGLVDAPAPKTNPWAR</sequence>
<dbReference type="OrthoDB" id="10418164at2759"/>
<proteinExistence type="predicted"/>
<evidence type="ECO:0000313" key="2">
    <source>
        <dbReference type="EMBL" id="KDB21065.1"/>
    </source>
</evidence>